<keyword evidence="1" id="KW-0472">Membrane</keyword>
<dbReference type="SMART" id="SM00278">
    <property type="entry name" value="HhH1"/>
    <property type="match status" value="2"/>
</dbReference>
<proteinExistence type="predicted"/>
<dbReference type="Gene3D" id="1.10.150.280">
    <property type="entry name" value="AF1531-like domain"/>
    <property type="match status" value="1"/>
</dbReference>
<dbReference type="RefSeq" id="WP_123047672.1">
    <property type="nucleotide sequence ID" value="NZ_PTJO01000003.1"/>
</dbReference>
<dbReference type="AlphaFoldDB" id="A0A3M8K9Z8"/>
<dbReference type="OrthoDB" id="9758724at2"/>
<dbReference type="PANTHER" id="PTHR21180">
    <property type="entry name" value="ENDONUCLEASE/EXONUCLEASE/PHOSPHATASE FAMILY DOMAIN-CONTAINING PROTEIN 1"/>
    <property type="match status" value="1"/>
</dbReference>
<dbReference type="InterPro" id="IPR051675">
    <property type="entry name" value="Endo/Exo/Phosphatase_dom_1"/>
</dbReference>
<dbReference type="GO" id="GO:0003677">
    <property type="term" value="F:DNA binding"/>
    <property type="evidence" value="ECO:0007669"/>
    <property type="project" value="InterPro"/>
</dbReference>
<dbReference type="InterPro" id="IPR003583">
    <property type="entry name" value="Hlx-hairpin-Hlx_DNA-bd_motif"/>
</dbReference>
<dbReference type="NCBIfam" id="TIGR00426">
    <property type="entry name" value="competence protein ComEA helix-hairpin-helix repeat region"/>
    <property type="match status" value="1"/>
</dbReference>
<keyword evidence="4" id="KW-1185">Reference proteome</keyword>
<keyword evidence="1" id="KW-1133">Transmembrane helix</keyword>
<keyword evidence="1" id="KW-0812">Transmembrane</keyword>
<accession>A0A3M8K9Z8</accession>
<dbReference type="Gene3D" id="3.10.560.10">
    <property type="entry name" value="Outer membrane lipoprotein wza domain like"/>
    <property type="match status" value="1"/>
</dbReference>
<dbReference type="Pfam" id="PF12836">
    <property type="entry name" value="HHH_3"/>
    <property type="match status" value="1"/>
</dbReference>
<sequence length="222" mass="22742">MSAAVDRLKDLTRPTGEEDLLDVAYPTPRFSLSLRHAVFATCLVAVLLGGWLVLRGDPADSSLPVADQALPALSSVSEVPAEPLVVSVVGEVARPGLITLPPGSRVDDALAVAGPLPGAQLASVNLAQLMIDGQQLLVPAQSAELGGAEDTLALDGSGNSLVSLNSASAAELMSLDGVGEKTAEEIISYRESSGGFSTLDQLMEVKGIGPAKFEAMVGRVSL</sequence>
<gene>
    <name evidence="3" type="ORF">C5L39_04605</name>
</gene>
<organism evidence="3 4">
    <name type="scientific">Corynebacterium alimapuense</name>
    <dbReference type="NCBI Taxonomy" id="1576874"/>
    <lineage>
        <taxon>Bacteria</taxon>
        <taxon>Bacillati</taxon>
        <taxon>Actinomycetota</taxon>
        <taxon>Actinomycetes</taxon>
        <taxon>Mycobacteriales</taxon>
        <taxon>Corynebacteriaceae</taxon>
        <taxon>Corynebacterium</taxon>
    </lineage>
</organism>
<feature type="domain" description="Helix-hairpin-helix DNA-binding motif class 1" evidence="2">
    <location>
        <begin position="170"/>
        <end position="189"/>
    </location>
</feature>
<dbReference type="GO" id="GO:0006281">
    <property type="term" value="P:DNA repair"/>
    <property type="evidence" value="ECO:0007669"/>
    <property type="project" value="InterPro"/>
</dbReference>
<feature type="transmembrane region" description="Helical" evidence="1">
    <location>
        <begin position="34"/>
        <end position="54"/>
    </location>
</feature>
<dbReference type="GO" id="GO:0015628">
    <property type="term" value="P:protein secretion by the type II secretion system"/>
    <property type="evidence" value="ECO:0007669"/>
    <property type="project" value="TreeGrafter"/>
</dbReference>
<reference evidence="3 4" key="1">
    <citation type="submission" date="2018-02" db="EMBL/GenBank/DDBJ databases">
        <title>Corynebacterium alimpuense sp. nov., a marine obligate actinomycete isolated from sediments of Valparaiso bay, Chile.</title>
        <authorList>
            <person name="Claverias F."/>
            <person name="Gonzales-Siles L."/>
            <person name="Salva-Serra F."/>
            <person name="Inganaes E."/>
            <person name="Molin K."/>
            <person name="Cumsille A."/>
            <person name="Undabarrena A."/>
            <person name="Couve E."/>
            <person name="Moore E.R.B."/>
            <person name="Gomila M."/>
            <person name="Camara B."/>
        </authorList>
    </citation>
    <scope>NUCLEOTIDE SEQUENCE [LARGE SCALE GENOMIC DNA]</scope>
    <source>
        <strain evidence="3 4">CCUG 69366</strain>
    </source>
</reference>
<evidence type="ECO:0000256" key="1">
    <source>
        <dbReference type="SAM" id="Phobius"/>
    </source>
</evidence>
<comment type="caution">
    <text evidence="3">The sequence shown here is derived from an EMBL/GenBank/DDBJ whole genome shotgun (WGS) entry which is preliminary data.</text>
</comment>
<dbReference type="SUPFAM" id="SSF47781">
    <property type="entry name" value="RuvA domain 2-like"/>
    <property type="match status" value="1"/>
</dbReference>
<dbReference type="InterPro" id="IPR019554">
    <property type="entry name" value="Soluble_ligand-bd"/>
</dbReference>
<dbReference type="InterPro" id="IPR004509">
    <property type="entry name" value="Competence_ComEA_HhH"/>
</dbReference>
<dbReference type="EMBL" id="PTJO01000003">
    <property type="protein sequence ID" value="RNE49625.1"/>
    <property type="molecule type" value="Genomic_DNA"/>
</dbReference>
<dbReference type="PANTHER" id="PTHR21180:SF32">
    <property type="entry name" value="ENDONUCLEASE_EXONUCLEASE_PHOSPHATASE FAMILY DOMAIN-CONTAINING PROTEIN 1"/>
    <property type="match status" value="1"/>
</dbReference>
<protein>
    <submittedName>
        <fullName evidence="3">Competence protein ComEA</fullName>
    </submittedName>
</protein>
<evidence type="ECO:0000313" key="4">
    <source>
        <dbReference type="Proteomes" id="UP000266975"/>
    </source>
</evidence>
<feature type="domain" description="Helix-hairpin-helix DNA-binding motif class 1" evidence="2">
    <location>
        <begin position="200"/>
        <end position="219"/>
    </location>
</feature>
<evidence type="ECO:0000313" key="3">
    <source>
        <dbReference type="EMBL" id="RNE49625.1"/>
    </source>
</evidence>
<name>A0A3M8K9Z8_9CORY</name>
<dbReference type="Pfam" id="PF10531">
    <property type="entry name" value="SLBB"/>
    <property type="match status" value="1"/>
</dbReference>
<dbReference type="Proteomes" id="UP000266975">
    <property type="component" value="Unassembled WGS sequence"/>
</dbReference>
<dbReference type="GO" id="GO:0015627">
    <property type="term" value="C:type II protein secretion system complex"/>
    <property type="evidence" value="ECO:0007669"/>
    <property type="project" value="TreeGrafter"/>
</dbReference>
<evidence type="ECO:0000259" key="2">
    <source>
        <dbReference type="SMART" id="SM00278"/>
    </source>
</evidence>
<dbReference type="InterPro" id="IPR010994">
    <property type="entry name" value="RuvA_2-like"/>
</dbReference>